<keyword evidence="1" id="KW-0472">Membrane</keyword>
<evidence type="ECO:0000256" key="1">
    <source>
        <dbReference type="SAM" id="Phobius"/>
    </source>
</evidence>
<sequence length="181" mass="21251">MRKNKIIHNLKIEIIFLVLILIIPIATYGQNQPSDSLNIQQVIVEFKESIIEKDSLRFYKIFFDESVPFTGIMSEKTEWSIKKKYSDFQGVAVSDHKEFIRDICKSTKNLHEKFYQINTTINGPISSISFDYAFFSDEKMIQWGNEKWNLAKIDSTWLITDVIYSIHFPDIEPFPLSKLKN</sequence>
<name>A0A6G6GJQ2_9FLAO</name>
<evidence type="ECO:0000313" key="2">
    <source>
        <dbReference type="EMBL" id="QIE58744.1"/>
    </source>
</evidence>
<dbReference type="Proteomes" id="UP000505306">
    <property type="component" value="Chromosome"/>
</dbReference>
<evidence type="ECO:0000313" key="3">
    <source>
        <dbReference type="Proteomes" id="UP000505306"/>
    </source>
</evidence>
<keyword evidence="1" id="KW-1133">Transmembrane helix</keyword>
<dbReference type="SUPFAM" id="SSF54427">
    <property type="entry name" value="NTF2-like"/>
    <property type="match status" value="1"/>
</dbReference>
<evidence type="ECO:0008006" key="4">
    <source>
        <dbReference type="Google" id="ProtNLM"/>
    </source>
</evidence>
<reference evidence="2 3" key="1">
    <citation type="submission" date="2020-02" db="EMBL/GenBank/DDBJ databases">
        <title>Complete genome sequence of Flavobacteriaceae bacterium.</title>
        <authorList>
            <person name="Kim S.-J."/>
            <person name="Kim Y.-S."/>
            <person name="Kim K.-H."/>
        </authorList>
    </citation>
    <scope>NUCLEOTIDE SEQUENCE [LARGE SCALE GENOMIC DNA]</scope>
    <source>
        <strain evidence="2 3">RR4-40</strain>
    </source>
</reference>
<dbReference type="KEGG" id="mgel:G5B37_03960"/>
<keyword evidence="1" id="KW-0812">Transmembrane</keyword>
<feature type="transmembrane region" description="Helical" evidence="1">
    <location>
        <begin position="12"/>
        <end position="29"/>
    </location>
</feature>
<dbReference type="EMBL" id="CP049057">
    <property type="protein sequence ID" value="QIE58744.1"/>
    <property type="molecule type" value="Genomic_DNA"/>
</dbReference>
<organism evidence="2 3">
    <name type="scientific">Rasiella rasia</name>
    <dbReference type="NCBI Taxonomy" id="2744027"/>
    <lineage>
        <taxon>Bacteria</taxon>
        <taxon>Pseudomonadati</taxon>
        <taxon>Bacteroidota</taxon>
        <taxon>Flavobacteriia</taxon>
        <taxon>Flavobacteriales</taxon>
        <taxon>Flavobacteriaceae</taxon>
        <taxon>Rasiella</taxon>
    </lineage>
</organism>
<proteinExistence type="predicted"/>
<accession>A0A6G6GJQ2</accession>
<dbReference type="InterPro" id="IPR032710">
    <property type="entry name" value="NTF2-like_dom_sf"/>
</dbReference>
<dbReference type="Gene3D" id="3.10.450.50">
    <property type="match status" value="1"/>
</dbReference>
<gene>
    <name evidence="2" type="ORF">G5B37_03960</name>
</gene>
<dbReference type="RefSeq" id="WP_164678772.1">
    <property type="nucleotide sequence ID" value="NZ_CP049057.1"/>
</dbReference>
<protein>
    <recommendedName>
        <fullName evidence="4">SnoaL-like domain-containing protein</fullName>
    </recommendedName>
</protein>
<dbReference type="AlphaFoldDB" id="A0A6G6GJQ2"/>
<keyword evidence="3" id="KW-1185">Reference proteome</keyword>